<organism evidence="1 2">
    <name type="scientific">Monilinia laxa</name>
    <name type="common">Brown rot fungus</name>
    <name type="synonym">Sclerotinia laxa</name>
    <dbReference type="NCBI Taxonomy" id="61186"/>
    <lineage>
        <taxon>Eukaryota</taxon>
        <taxon>Fungi</taxon>
        <taxon>Dikarya</taxon>
        <taxon>Ascomycota</taxon>
        <taxon>Pezizomycotina</taxon>
        <taxon>Leotiomycetes</taxon>
        <taxon>Helotiales</taxon>
        <taxon>Sclerotiniaceae</taxon>
        <taxon>Monilinia</taxon>
    </lineage>
</organism>
<evidence type="ECO:0000313" key="2">
    <source>
        <dbReference type="Proteomes" id="UP000326757"/>
    </source>
</evidence>
<dbReference type="Proteomes" id="UP000326757">
    <property type="component" value="Unassembled WGS sequence"/>
</dbReference>
<reference evidence="1 2" key="1">
    <citation type="submission" date="2019-06" db="EMBL/GenBank/DDBJ databases">
        <title>Genome Sequence of the Brown Rot Fungal Pathogen Monilinia laxa.</title>
        <authorList>
            <person name="De Miccolis Angelini R.M."/>
            <person name="Landi L."/>
            <person name="Abate D."/>
            <person name="Pollastro S."/>
            <person name="Romanazzi G."/>
            <person name="Faretra F."/>
        </authorList>
    </citation>
    <scope>NUCLEOTIDE SEQUENCE [LARGE SCALE GENOMIC DNA]</scope>
    <source>
        <strain evidence="1 2">Mlax316</strain>
    </source>
</reference>
<comment type="caution">
    <text evidence="1">The sequence shown here is derived from an EMBL/GenBank/DDBJ whole genome shotgun (WGS) entry which is preliminary data.</text>
</comment>
<sequence length="98" mass="11199">MTARSFFHLLILSHNEFSSRPRAALEFSFSLSPITNDKSVLQYTFLFSFFDAWSSKFFLSFHGASGWKHLIDFSVASYEDSNGITRRYTPLPMCLGGI</sequence>
<protein>
    <submittedName>
        <fullName evidence="1">Uncharacterized protein</fullName>
    </submittedName>
</protein>
<keyword evidence="2" id="KW-1185">Reference proteome</keyword>
<evidence type="ECO:0000313" key="1">
    <source>
        <dbReference type="EMBL" id="KAB8297980.1"/>
    </source>
</evidence>
<proteinExistence type="predicted"/>
<gene>
    <name evidence="1" type="ORF">EYC80_001755</name>
</gene>
<name>A0A5N6K616_MONLA</name>
<accession>A0A5N6K616</accession>
<dbReference type="AlphaFoldDB" id="A0A5N6K616"/>
<dbReference type="EMBL" id="VIGI01000007">
    <property type="protein sequence ID" value="KAB8297980.1"/>
    <property type="molecule type" value="Genomic_DNA"/>
</dbReference>